<reference evidence="4 5" key="1">
    <citation type="journal article" date="2020" name="ISME J.">
        <title>Uncovering the hidden diversity of litter-decomposition mechanisms in mushroom-forming fungi.</title>
        <authorList>
            <person name="Floudas D."/>
            <person name="Bentzer J."/>
            <person name="Ahren D."/>
            <person name="Johansson T."/>
            <person name="Persson P."/>
            <person name="Tunlid A."/>
        </authorList>
    </citation>
    <scope>NUCLEOTIDE SEQUENCE [LARGE SCALE GENOMIC DNA]</scope>
    <source>
        <strain evidence="4 5">CBS 291.85</strain>
    </source>
</reference>
<keyword evidence="5" id="KW-1185">Reference proteome</keyword>
<proteinExistence type="predicted"/>
<dbReference type="GO" id="GO:0016209">
    <property type="term" value="F:antioxidant activity"/>
    <property type="evidence" value="ECO:0007669"/>
    <property type="project" value="InterPro"/>
</dbReference>
<dbReference type="Gene3D" id="3.40.30.10">
    <property type="entry name" value="Glutaredoxin"/>
    <property type="match status" value="1"/>
</dbReference>
<name>A0A8H5GH36_9AGAR</name>
<dbReference type="InterPro" id="IPR054000">
    <property type="entry name" value="MLKL_N"/>
</dbReference>
<dbReference type="InterPro" id="IPR059179">
    <property type="entry name" value="MLKL-like_MCAfunc"/>
</dbReference>
<dbReference type="GO" id="GO:0016491">
    <property type="term" value="F:oxidoreductase activity"/>
    <property type="evidence" value="ECO:0007669"/>
    <property type="project" value="InterPro"/>
</dbReference>
<dbReference type="Gene3D" id="1.20.930.20">
    <property type="entry name" value="Adaptor protein Cbl, N-terminal domain"/>
    <property type="match status" value="1"/>
</dbReference>
<dbReference type="Proteomes" id="UP000559256">
    <property type="component" value="Unassembled WGS sequence"/>
</dbReference>
<dbReference type="EMBL" id="JAACJM010000032">
    <property type="protein sequence ID" value="KAF5364650.1"/>
    <property type="molecule type" value="Genomic_DNA"/>
</dbReference>
<dbReference type="InterPro" id="IPR036537">
    <property type="entry name" value="Adaptor_Cbl_N_dom_sf"/>
</dbReference>
<dbReference type="InterPro" id="IPR036249">
    <property type="entry name" value="Thioredoxin-like_sf"/>
</dbReference>
<dbReference type="AlphaFoldDB" id="A0A8H5GH36"/>
<evidence type="ECO:0000259" key="3">
    <source>
        <dbReference type="Pfam" id="PF22215"/>
    </source>
</evidence>
<gene>
    <name evidence="4" type="ORF">D9758_005579</name>
</gene>
<feature type="domain" description="Mixed lineage kinase" evidence="3">
    <location>
        <begin position="275"/>
        <end position="383"/>
    </location>
</feature>
<dbReference type="CDD" id="cd21037">
    <property type="entry name" value="MLKL_NTD"/>
    <property type="match status" value="1"/>
</dbReference>
<protein>
    <submittedName>
        <fullName evidence="4">Uncharacterized protein</fullName>
    </submittedName>
</protein>
<accession>A0A8H5GH36</accession>
<dbReference type="InterPro" id="IPR000866">
    <property type="entry name" value="AhpC/TSA"/>
</dbReference>
<feature type="compositionally biased region" description="Low complexity" evidence="1">
    <location>
        <begin position="1038"/>
        <end position="1050"/>
    </location>
</feature>
<dbReference type="SUPFAM" id="SSF52833">
    <property type="entry name" value="Thioredoxin-like"/>
    <property type="match status" value="1"/>
</dbReference>
<dbReference type="OrthoDB" id="61437at2759"/>
<dbReference type="GO" id="GO:0007166">
    <property type="term" value="P:cell surface receptor signaling pathway"/>
    <property type="evidence" value="ECO:0007669"/>
    <property type="project" value="InterPro"/>
</dbReference>
<evidence type="ECO:0000313" key="5">
    <source>
        <dbReference type="Proteomes" id="UP000559256"/>
    </source>
</evidence>
<organism evidence="4 5">
    <name type="scientific">Tetrapyrgos nigripes</name>
    <dbReference type="NCBI Taxonomy" id="182062"/>
    <lineage>
        <taxon>Eukaryota</taxon>
        <taxon>Fungi</taxon>
        <taxon>Dikarya</taxon>
        <taxon>Basidiomycota</taxon>
        <taxon>Agaricomycotina</taxon>
        <taxon>Agaricomycetes</taxon>
        <taxon>Agaricomycetidae</taxon>
        <taxon>Agaricales</taxon>
        <taxon>Marasmiineae</taxon>
        <taxon>Marasmiaceae</taxon>
        <taxon>Tetrapyrgos</taxon>
    </lineage>
</organism>
<dbReference type="Pfam" id="PF00578">
    <property type="entry name" value="AhpC-TSA"/>
    <property type="match status" value="1"/>
</dbReference>
<feature type="region of interest" description="Disordered" evidence="1">
    <location>
        <begin position="1029"/>
        <end position="1050"/>
    </location>
</feature>
<evidence type="ECO:0000313" key="4">
    <source>
        <dbReference type="EMBL" id="KAF5364650.1"/>
    </source>
</evidence>
<sequence>MSKSNKTTPLSPGSIAPNFEAHTASGPIRFHKWTGQSWSIVFSHPGNALPTDLAEVARRLPEIEKRQIKIIGVSRNWVEDSKQWTASQQMYGHKAGSTDHLVQIVADDGGELSSLYGMVNETKSSKPNTAYIIDPRKTVRYVLPYPSTVSTRLYQILRFIDENNGHLDGMNHKQFEINSHGEGTIYKPDDGGSFDVVGAVITTTSTAETLQNTDFADISSAVTSIAGAAAGNYIENALSVLESITEVGKVVPFIAPAFVILKVIIAVEQRARDVDAKCQDLVQRVTFMLSHLPALKDIKVGDSTRQVIDHMNDILKKCASLIEAYRKQSAVARRLSMHNKERFAGLAESLKDCTNDLMVSLQIHQSTRLDILTKSIPNDPEDDAAQKFIATHGGMDVIKNDEGLVKQFAGQLKLEVDDRVMEQLNVNIVDVMQENQRQLERTLNESVSASVIDGLKGLAEKMNELEKEQTFNCVQCEKEYKESANGDKTCSFHKNEYDGSYKVYRCCGMKNPCGVGRHRDKHHSDYPYGPFFTWVRNIVWYGDTREKWVEIEDTNLETGSEESASISQLLRWQTRGGRVEEPTILLQVGERGLGKQYLFKSYTAKDLAVITKVVDITHELVIFRNSAKEDEFSTAEWIINSEGIITGVRLTVKVATSSTPFVSECPLDINTCTKSGDVVTVSEGGLRSFKPASPYTLPETKRVCDIIEYKIPRAVRTDFKTRTSPNLLLALKPVSDPPLGSNTKYSLYAEDRFEGSISVFNKHPSGSNNSISISSVTAFYRLLGDEEYKPARPVELPMIVLPFTVDPRQTTTVQFTVNVPRSEEDAKAKLTWFNRAFMARRRPLRLKLVLTDVDDEECSIVMEYICPQYRLSQPEKDDIGFFYIDDARMWVRHTISVAKKDDGSIQIGNRTFNMIYMQKIVYKALQSQESEVDLEFGEKENPGTLNEWEWKAWALVDLSCRRIYAFKVLVTKGVKDGKGLACLGYVLNPPYGSVIDEERPALHAIEKVTFPDLRPTQTEQEVWDDKFDDFVPDPPKPAENQPQAAAAASIPPAVMGPSSVRLALPAELNKRMESMEKHMESMDSSLARIATVMEQLLTMKRSAPYTRR</sequence>
<comment type="caution">
    <text evidence="4">The sequence shown here is derived from an EMBL/GenBank/DDBJ whole genome shotgun (WGS) entry which is preliminary data.</text>
</comment>
<evidence type="ECO:0000259" key="2">
    <source>
        <dbReference type="Pfam" id="PF00578"/>
    </source>
</evidence>
<feature type="domain" description="Alkyl hydroperoxide reductase subunit C/ Thiol specific antioxidant" evidence="2">
    <location>
        <begin position="13"/>
        <end position="142"/>
    </location>
</feature>
<evidence type="ECO:0000256" key="1">
    <source>
        <dbReference type="SAM" id="MobiDB-lite"/>
    </source>
</evidence>
<dbReference type="Pfam" id="PF22215">
    <property type="entry name" value="MLKL_N"/>
    <property type="match status" value="1"/>
</dbReference>